<keyword evidence="4" id="KW-1185">Reference proteome</keyword>
<gene>
    <name evidence="3" type="ORF">LSINAPIS_LOCUS5778</name>
</gene>
<dbReference type="Proteomes" id="UP000324832">
    <property type="component" value="Unassembled WGS sequence"/>
</dbReference>
<feature type="region of interest" description="Disordered" evidence="1">
    <location>
        <begin position="40"/>
        <end position="96"/>
    </location>
</feature>
<name>A0A5E4Q8E3_9NEOP</name>
<feature type="compositionally biased region" description="Polar residues" evidence="1">
    <location>
        <begin position="40"/>
        <end position="72"/>
    </location>
</feature>
<protein>
    <recommendedName>
        <fullName evidence="5">WW domain-containing protein</fullName>
    </recommendedName>
</protein>
<sequence>MYLFIHFLPFIFSHITKTTTWEDPRKTLAAQTVASGVQHQSAETLLTQTAPAHNIAATTTAPKNTSSNSTSDPLGPLPEAQHLQRTPAASAGVAGGGWANASVQACQQKLRLQRIKCK</sequence>
<keyword evidence="2" id="KW-0732">Signal</keyword>
<feature type="signal peptide" evidence="2">
    <location>
        <begin position="1"/>
        <end position="20"/>
    </location>
</feature>
<evidence type="ECO:0000256" key="2">
    <source>
        <dbReference type="SAM" id="SignalP"/>
    </source>
</evidence>
<organism evidence="3 4">
    <name type="scientific">Leptidea sinapis</name>
    <dbReference type="NCBI Taxonomy" id="189913"/>
    <lineage>
        <taxon>Eukaryota</taxon>
        <taxon>Metazoa</taxon>
        <taxon>Ecdysozoa</taxon>
        <taxon>Arthropoda</taxon>
        <taxon>Hexapoda</taxon>
        <taxon>Insecta</taxon>
        <taxon>Pterygota</taxon>
        <taxon>Neoptera</taxon>
        <taxon>Endopterygota</taxon>
        <taxon>Lepidoptera</taxon>
        <taxon>Glossata</taxon>
        <taxon>Ditrysia</taxon>
        <taxon>Papilionoidea</taxon>
        <taxon>Pieridae</taxon>
        <taxon>Dismorphiinae</taxon>
        <taxon>Leptidea</taxon>
    </lineage>
</organism>
<dbReference type="EMBL" id="FZQP02001715">
    <property type="protein sequence ID" value="VVC93633.1"/>
    <property type="molecule type" value="Genomic_DNA"/>
</dbReference>
<proteinExistence type="predicted"/>
<accession>A0A5E4Q8E3</accession>
<evidence type="ECO:0000313" key="3">
    <source>
        <dbReference type="EMBL" id="VVC93633.1"/>
    </source>
</evidence>
<evidence type="ECO:0000313" key="4">
    <source>
        <dbReference type="Proteomes" id="UP000324832"/>
    </source>
</evidence>
<reference evidence="3 4" key="1">
    <citation type="submission" date="2017-07" db="EMBL/GenBank/DDBJ databases">
        <authorList>
            <person name="Talla V."/>
            <person name="Backstrom N."/>
        </authorList>
    </citation>
    <scope>NUCLEOTIDE SEQUENCE [LARGE SCALE GENOMIC DNA]</scope>
</reference>
<dbReference type="AlphaFoldDB" id="A0A5E4Q8E3"/>
<dbReference type="Gene3D" id="2.20.70.10">
    <property type="match status" value="1"/>
</dbReference>
<feature type="chain" id="PRO_5022769597" description="WW domain-containing protein" evidence="2">
    <location>
        <begin position="21"/>
        <end position="118"/>
    </location>
</feature>
<evidence type="ECO:0000256" key="1">
    <source>
        <dbReference type="SAM" id="MobiDB-lite"/>
    </source>
</evidence>
<evidence type="ECO:0008006" key="5">
    <source>
        <dbReference type="Google" id="ProtNLM"/>
    </source>
</evidence>